<feature type="transmembrane region" description="Helical" evidence="1">
    <location>
        <begin position="20"/>
        <end position="36"/>
    </location>
</feature>
<keyword evidence="1" id="KW-0812">Transmembrane</keyword>
<dbReference type="EMBL" id="CALNXI010001058">
    <property type="protein sequence ID" value="CAH3153554.1"/>
    <property type="molecule type" value="Genomic_DNA"/>
</dbReference>
<reference evidence="2 3" key="1">
    <citation type="submission" date="2022-05" db="EMBL/GenBank/DDBJ databases">
        <authorList>
            <consortium name="Genoscope - CEA"/>
            <person name="William W."/>
        </authorList>
    </citation>
    <scope>NUCLEOTIDE SEQUENCE [LARGE SCALE GENOMIC DNA]</scope>
</reference>
<keyword evidence="1" id="KW-1133">Transmembrane helix</keyword>
<name>A0ABN8Q2D3_9CNID</name>
<sequence>MMQIYNRVKSYALRTGPFLYDLRFLIAGFGITYYGISKIASAGGKKKAVEGHGGHH</sequence>
<protein>
    <recommendedName>
        <fullName evidence="4">ATP synthase subunit f, mitochondrial</fullName>
    </recommendedName>
</protein>
<dbReference type="Proteomes" id="UP001159427">
    <property type="component" value="Unassembled WGS sequence"/>
</dbReference>
<comment type="caution">
    <text evidence="2">The sequence shown here is derived from an EMBL/GenBank/DDBJ whole genome shotgun (WGS) entry which is preliminary data.</text>
</comment>
<gene>
    <name evidence="2" type="ORF">PEVE_00001112</name>
</gene>
<proteinExistence type="predicted"/>
<evidence type="ECO:0008006" key="4">
    <source>
        <dbReference type="Google" id="ProtNLM"/>
    </source>
</evidence>
<accession>A0ABN8Q2D3</accession>
<organism evidence="2 3">
    <name type="scientific">Porites evermanni</name>
    <dbReference type="NCBI Taxonomy" id="104178"/>
    <lineage>
        <taxon>Eukaryota</taxon>
        <taxon>Metazoa</taxon>
        <taxon>Cnidaria</taxon>
        <taxon>Anthozoa</taxon>
        <taxon>Hexacorallia</taxon>
        <taxon>Scleractinia</taxon>
        <taxon>Fungiina</taxon>
        <taxon>Poritidae</taxon>
        <taxon>Porites</taxon>
    </lineage>
</organism>
<evidence type="ECO:0000313" key="2">
    <source>
        <dbReference type="EMBL" id="CAH3153554.1"/>
    </source>
</evidence>
<keyword evidence="3" id="KW-1185">Reference proteome</keyword>
<evidence type="ECO:0000256" key="1">
    <source>
        <dbReference type="SAM" id="Phobius"/>
    </source>
</evidence>
<evidence type="ECO:0000313" key="3">
    <source>
        <dbReference type="Proteomes" id="UP001159427"/>
    </source>
</evidence>
<keyword evidence="1" id="KW-0472">Membrane</keyword>